<dbReference type="AlphaFoldDB" id="B1VJ09"/>
<keyword evidence="1" id="KW-1133">Transmembrane helix</keyword>
<name>B1VJ09_CORU7</name>
<feature type="transmembrane region" description="Helical" evidence="1">
    <location>
        <begin position="127"/>
        <end position="147"/>
    </location>
</feature>
<keyword evidence="1" id="KW-0472">Membrane</keyword>
<sequence>MMTKLYLRGHRVPQAFGLIAIAVCGAIVLGTTAIPLPWVDGTYGAVVPFNVVFALLFLSAVVLFYTSDLAVWEEYSPRSWKTQDYAFLGAAYLPLVLLASFGNAGLWQFSALSLACFWTLSLVQPPLHALSATLFLAFAQCLLIVALPAKFLPLFWKPTLWVTLAASAYSLVIFSIARPKLKRANLR</sequence>
<accession>B1VJ09</accession>
<dbReference type="KEGG" id="cur:cu1998"/>
<feature type="transmembrane region" description="Helical" evidence="1">
    <location>
        <begin position="85"/>
        <end position="107"/>
    </location>
</feature>
<evidence type="ECO:0000313" key="2">
    <source>
        <dbReference type="EMBL" id="CAQ05955.1"/>
    </source>
</evidence>
<feature type="transmembrane region" description="Helical" evidence="1">
    <location>
        <begin position="159"/>
        <end position="177"/>
    </location>
</feature>
<feature type="transmembrane region" description="Helical" evidence="1">
    <location>
        <begin position="42"/>
        <end position="65"/>
    </location>
</feature>
<keyword evidence="1" id="KW-0812">Transmembrane</keyword>
<evidence type="ECO:0000256" key="1">
    <source>
        <dbReference type="SAM" id="Phobius"/>
    </source>
</evidence>
<dbReference type="Proteomes" id="UP000001727">
    <property type="component" value="Chromosome"/>
</dbReference>
<organism evidence="2 3">
    <name type="scientific">Corynebacterium urealyticum (strain ATCC 43042 / DSM 7109)</name>
    <dbReference type="NCBI Taxonomy" id="504474"/>
    <lineage>
        <taxon>Bacteria</taxon>
        <taxon>Bacillati</taxon>
        <taxon>Actinomycetota</taxon>
        <taxon>Actinomycetes</taxon>
        <taxon>Mycobacteriales</taxon>
        <taxon>Corynebacteriaceae</taxon>
        <taxon>Corynebacterium</taxon>
    </lineage>
</organism>
<keyword evidence="3" id="KW-1185">Reference proteome</keyword>
<evidence type="ECO:0000313" key="3">
    <source>
        <dbReference type="Proteomes" id="UP000001727"/>
    </source>
</evidence>
<dbReference type="STRING" id="504474.cu1998"/>
<dbReference type="HOGENOM" id="CLU_1515421_0_0_11"/>
<dbReference type="EMBL" id="AM942444">
    <property type="protein sequence ID" value="CAQ05955.1"/>
    <property type="molecule type" value="Genomic_DNA"/>
</dbReference>
<reference evidence="2 3" key="1">
    <citation type="journal article" date="2008" name="J. Biotechnol.">
        <title>The lifestyle of Corynebacterium urealyticum derived from its complete genome sequence established by pyrosequencing.</title>
        <authorList>
            <person name="Tauch A."/>
            <person name="Trost E."/>
            <person name="Tilker A."/>
            <person name="Ludewig U."/>
            <person name="Schneiker S."/>
            <person name="Goesmann A."/>
            <person name="Arnold W."/>
            <person name="Bekel T."/>
            <person name="Brinkrolf K."/>
            <person name="Brune I."/>
            <person name="Goetker S."/>
            <person name="Kalinowski J."/>
            <person name="Kamp P.-B."/>
            <person name="Lobo F.P."/>
            <person name="Viehoever P."/>
            <person name="Weisshaar B."/>
            <person name="Soriano F."/>
            <person name="Droege M."/>
            <person name="Puehler A."/>
        </authorList>
    </citation>
    <scope>NUCLEOTIDE SEQUENCE [LARGE SCALE GENOMIC DNA]</scope>
    <source>
        <strain evidence="3">ATCC 43042 / DSM 7109</strain>
    </source>
</reference>
<gene>
    <name evidence="2" type="ordered locus">cu1998</name>
</gene>
<feature type="transmembrane region" description="Helical" evidence="1">
    <location>
        <begin position="12"/>
        <end position="36"/>
    </location>
</feature>
<proteinExistence type="predicted"/>
<protein>
    <submittedName>
        <fullName evidence="2">Uncharacterized protein</fullName>
    </submittedName>
</protein>